<evidence type="ECO:0000313" key="6">
    <source>
        <dbReference type="EMBL" id="GAA4888657.1"/>
    </source>
</evidence>
<evidence type="ECO:0000256" key="2">
    <source>
        <dbReference type="ARBA" id="ARBA00022692"/>
    </source>
</evidence>
<feature type="transmembrane region" description="Helical" evidence="5">
    <location>
        <begin position="51"/>
        <end position="78"/>
    </location>
</feature>
<feature type="transmembrane region" description="Helical" evidence="5">
    <location>
        <begin position="116"/>
        <end position="137"/>
    </location>
</feature>
<dbReference type="InterPro" id="IPR032808">
    <property type="entry name" value="DoxX"/>
</dbReference>
<dbReference type="Pfam" id="PF07681">
    <property type="entry name" value="DoxX"/>
    <property type="match status" value="1"/>
</dbReference>
<name>A0ABP9EY88_9FLAO</name>
<reference evidence="7" key="1">
    <citation type="journal article" date="2019" name="Int. J. Syst. Evol. Microbiol.">
        <title>The Global Catalogue of Microorganisms (GCM) 10K type strain sequencing project: providing services to taxonomists for standard genome sequencing and annotation.</title>
        <authorList>
            <consortium name="The Broad Institute Genomics Platform"/>
            <consortium name="The Broad Institute Genome Sequencing Center for Infectious Disease"/>
            <person name="Wu L."/>
            <person name="Ma J."/>
        </authorList>
    </citation>
    <scope>NUCLEOTIDE SEQUENCE [LARGE SCALE GENOMIC DNA]</scope>
    <source>
        <strain evidence="7">JCM 18274</strain>
    </source>
</reference>
<protein>
    <recommendedName>
        <fullName evidence="8">Doxx family protein</fullName>
    </recommendedName>
</protein>
<comment type="caution">
    <text evidence="6">The sequence shown here is derived from an EMBL/GenBank/DDBJ whole genome shotgun (WGS) entry which is preliminary data.</text>
</comment>
<organism evidence="6 7">
    <name type="scientific">Flaviramulus aquimarinus</name>
    <dbReference type="NCBI Taxonomy" id="1170456"/>
    <lineage>
        <taxon>Bacteria</taxon>
        <taxon>Pseudomonadati</taxon>
        <taxon>Bacteroidota</taxon>
        <taxon>Flavobacteriia</taxon>
        <taxon>Flavobacteriales</taxon>
        <taxon>Flavobacteriaceae</taxon>
        <taxon>Flaviramulus</taxon>
    </lineage>
</organism>
<gene>
    <name evidence="6" type="ORF">GCM10023311_10760</name>
</gene>
<proteinExistence type="predicted"/>
<evidence type="ECO:0000256" key="3">
    <source>
        <dbReference type="ARBA" id="ARBA00022989"/>
    </source>
</evidence>
<evidence type="ECO:0000256" key="4">
    <source>
        <dbReference type="ARBA" id="ARBA00023136"/>
    </source>
</evidence>
<feature type="transmembrane region" description="Helical" evidence="5">
    <location>
        <begin position="12"/>
        <end position="31"/>
    </location>
</feature>
<comment type="subcellular location">
    <subcellularLocation>
        <location evidence="1">Membrane</location>
        <topology evidence="1">Multi-pass membrane protein</topology>
    </subcellularLocation>
</comment>
<dbReference type="EMBL" id="BAABJH010000001">
    <property type="protein sequence ID" value="GAA4888657.1"/>
    <property type="molecule type" value="Genomic_DNA"/>
</dbReference>
<keyword evidence="7" id="KW-1185">Reference proteome</keyword>
<sequence length="149" mass="16903">MTNPKVSVFKNLKFSNLTAICIGIVYLWFGLLKFFPDLSPAEDIAKRTINVLSFGFIPSYIAIILLAIWETGLGILLIINKYSRLAIRLALIHMLFTFTPLILFPELTFSDSPFSFTLLGQYIVKNIIIISVLLTLLNKNYNTQTLKVK</sequence>
<evidence type="ECO:0000256" key="5">
    <source>
        <dbReference type="SAM" id="Phobius"/>
    </source>
</evidence>
<keyword evidence="2 5" id="KW-0812">Transmembrane</keyword>
<evidence type="ECO:0008006" key="8">
    <source>
        <dbReference type="Google" id="ProtNLM"/>
    </source>
</evidence>
<keyword evidence="4 5" id="KW-0472">Membrane</keyword>
<feature type="transmembrane region" description="Helical" evidence="5">
    <location>
        <begin position="85"/>
        <end position="104"/>
    </location>
</feature>
<dbReference type="RefSeq" id="WP_345273011.1">
    <property type="nucleotide sequence ID" value="NZ_BAABJH010000001.1"/>
</dbReference>
<evidence type="ECO:0000256" key="1">
    <source>
        <dbReference type="ARBA" id="ARBA00004141"/>
    </source>
</evidence>
<evidence type="ECO:0000313" key="7">
    <source>
        <dbReference type="Proteomes" id="UP001500433"/>
    </source>
</evidence>
<dbReference type="Proteomes" id="UP001500433">
    <property type="component" value="Unassembled WGS sequence"/>
</dbReference>
<keyword evidence="3 5" id="KW-1133">Transmembrane helix</keyword>
<accession>A0ABP9EY88</accession>